<accession>A0ACC2FAW5</accession>
<evidence type="ECO:0000313" key="2">
    <source>
        <dbReference type="Proteomes" id="UP001157502"/>
    </source>
</evidence>
<reference evidence="1" key="1">
    <citation type="submission" date="2021-05" db="EMBL/GenBank/DDBJ databases">
        <authorList>
            <person name="Pan Q."/>
            <person name="Jouanno E."/>
            <person name="Zahm M."/>
            <person name="Klopp C."/>
            <person name="Cabau C."/>
            <person name="Louis A."/>
            <person name="Berthelot C."/>
            <person name="Parey E."/>
            <person name="Roest Crollius H."/>
            <person name="Montfort J."/>
            <person name="Robinson-Rechavi M."/>
            <person name="Bouchez O."/>
            <person name="Lampietro C."/>
            <person name="Lopez Roques C."/>
            <person name="Donnadieu C."/>
            <person name="Postlethwait J."/>
            <person name="Bobe J."/>
            <person name="Dillon D."/>
            <person name="Chandos A."/>
            <person name="von Hippel F."/>
            <person name="Guiguen Y."/>
        </authorList>
    </citation>
    <scope>NUCLEOTIDE SEQUENCE</scope>
    <source>
        <strain evidence="1">YG-Jan2019</strain>
    </source>
</reference>
<dbReference type="EMBL" id="CM055758">
    <property type="protein sequence ID" value="KAJ7988507.1"/>
    <property type="molecule type" value="Genomic_DNA"/>
</dbReference>
<organism evidence="1 2">
    <name type="scientific">Dallia pectoralis</name>
    <name type="common">Alaska blackfish</name>
    <dbReference type="NCBI Taxonomy" id="75939"/>
    <lineage>
        <taxon>Eukaryota</taxon>
        <taxon>Metazoa</taxon>
        <taxon>Chordata</taxon>
        <taxon>Craniata</taxon>
        <taxon>Vertebrata</taxon>
        <taxon>Euteleostomi</taxon>
        <taxon>Actinopterygii</taxon>
        <taxon>Neopterygii</taxon>
        <taxon>Teleostei</taxon>
        <taxon>Protacanthopterygii</taxon>
        <taxon>Esociformes</taxon>
        <taxon>Umbridae</taxon>
        <taxon>Dallia</taxon>
    </lineage>
</organism>
<keyword evidence="2" id="KW-1185">Reference proteome</keyword>
<comment type="caution">
    <text evidence="1">The sequence shown here is derived from an EMBL/GenBank/DDBJ whole genome shotgun (WGS) entry which is preliminary data.</text>
</comment>
<evidence type="ECO:0000313" key="1">
    <source>
        <dbReference type="EMBL" id="KAJ7988507.1"/>
    </source>
</evidence>
<dbReference type="Proteomes" id="UP001157502">
    <property type="component" value="Chromosome 31"/>
</dbReference>
<name>A0ACC2FAW5_DALPE</name>
<protein>
    <submittedName>
        <fullName evidence="1">Uncharacterized protein</fullName>
    </submittedName>
</protein>
<sequence>MSVQRHFSLLGKQHQDQVEVHLPIPGLELEAESLPVQTLSETERQSRGSELHYRDRSRRKSGPQETHHVIVVEIRKSDKVPLTRSPPREFWGPSGAFPKEPSTPLLRPDPQAHPGPTMPAPGSGWAALETEQPLWFQDAPCKICGDLERCSAKLQYSMLELNPECTSSLETRELNALQRNQIVRVETRLCAVTGMLLPLISDRITTF</sequence>
<proteinExistence type="predicted"/>
<gene>
    <name evidence="1" type="ORF">DPEC_G00324280</name>
</gene>